<dbReference type="InterPro" id="IPR035093">
    <property type="entry name" value="RelE/ParE_toxin_dom_sf"/>
</dbReference>
<protein>
    <submittedName>
        <fullName evidence="2">Type II toxin-antitoxin system RelE/ParE family toxin</fullName>
    </submittedName>
</protein>
<name>A0A410Q953_9FIRM</name>
<reference evidence="3" key="1">
    <citation type="submission" date="2019-01" db="EMBL/GenBank/DDBJ databases">
        <title>Draft genomes of a novel of Sporanaerobacter strains.</title>
        <authorList>
            <person name="Ma S."/>
        </authorList>
    </citation>
    <scope>NUCLEOTIDE SEQUENCE [LARGE SCALE GENOMIC DNA]</scope>
    <source>
        <strain evidence="3">NJN-17</strain>
    </source>
</reference>
<dbReference type="RefSeq" id="WP_083381842.1">
    <property type="nucleotide sequence ID" value="NZ_CP035282.1"/>
</dbReference>
<organism evidence="2 3">
    <name type="scientific">Acidilutibacter cellobiosedens</name>
    <dbReference type="NCBI Taxonomy" id="2507161"/>
    <lineage>
        <taxon>Bacteria</taxon>
        <taxon>Bacillati</taxon>
        <taxon>Bacillota</taxon>
        <taxon>Tissierellia</taxon>
        <taxon>Tissierellales</taxon>
        <taxon>Acidilutibacteraceae</taxon>
        <taxon>Acidilutibacter</taxon>
    </lineage>
</organism>
<dbReference type="PANTHER" id="PTHR38813">
    <property type="match status" value="1"/>
</dbReference>
<sequence length="83" mass="9964">MRYNIKYEKNCLKYLKKLDKNTQLRIIKSINQLPFGDVKKLHGNMEDYRLRVGKYRIIFSKDEKNLIINIIQIASRGEVYSKL</sequence>
<proteinExistence type="predicted"/>
<dbReference type="SUPFAM" id="SSF143011">
    <property type="entry name" value="RelE-like"/>
    <property type="match status" value="1"/>
</dbReference>
<evidence type="ECO:0000256" key="1">
    <source>
        <dbReference type="ARBA" id="ARBA00022649"/>
    </source>
</evidence>
<evidence type="ECO:0000313" key="2">
    <source>
        <dbReference type="EMBL" id="QAT60513.1"/>
    </source>
</evidence>
<dbReference type="InterPro" id="IPR052747">
    <property type="entry name" value="TA_system_RelE_toxin"/>
</dbReference>
<gene>
    <name evidence="2" type="ORF">EQM13_02450</name>
</gene>
<keyword evidence="3" id="KW-1185">Reference proteome</keyword>
<dbReference type="Proteomes" id="UP000287969">
    <property type="component" value="Chromosome"/>
</dbReference>
<dbReference type="PANTHER" id="PTHR38813:SF1">
    <property type="entry name" value="TOXIN RELE1-RELATED"/>
    <property type="match status" value="1"/>
</dbReference>
<dbReference type="InterPro" id="IPR007712">
    <property type="entry name" value="RelE/ParE_toxin"/>
</dbReference>
<keyword evidence="1" id="KW-1277">Toxin-antitoxin system</keyword>
<dbReference type="Pfam" id="PF05016">
    <property type="entry name" value="ParE_toxin"/>
    <property type="match status" value="1"/>
</dbReference>
<dbReference type="KEGG" id="spoa:EQM13_02450"/>
<dbReference type="AlphaFoldDB" id="A0A410Q953"/>
<dbReference type="EMBL" id="CP035282">
    <property type="protein sequence ID" value="QAT60513.1"/>
    <property type="molecule type" value="Genomic_DNA"/>
</dbReference>
<dbReference type="Gene3D" id="3.30.2310.20">
    <property type="entry name" value="RelE-like"/>
    <property type="match status" value="1"/>
</dbReference>
<evidence type="ECO:0000313" key="3">
    <source>
        <dbReference type="Proteomes" id="UP000287969"/>
    </source>
</evidence>
<accession>A0A410Q953</accession>
<dbReference type="OrthoDB" id="9805098at2"/>